<accession>A0A1I2ZTF7</accession>
<keyword evidence="4" id="KW-1185">Reference proteome</keyword>
<dbReference type="RefSeq" id="WP_092105828.1">
    <property type="nucleotide sequence ID" value="NZ_FOOT01000018.1"/>
</dbReference>
<keyword evidence="2" id="KW-1133">Transmembrane helix</keyword>
<keyword evidence="2" id="KW-0472">Membrane</keyword>
<sequence>MVSKALKFGMILLRATLMAVYHILAAIFGWDKKDVSQRQRNTQRQYGKQNLHPGHDLTDANRHGSQADSKTKGDRFEGYIIKKVNQEYFKIREWRSDKYIDGRYAESNMLPDLELEYIHKSAKSLLAIECKYRSSLIGGAVEIAKPYQLDNYRRYSDERGVPVFIALGLGGYADDPDEEFIIPLENIGSNIISYEELRRFRRRSRGDLFYDCHSQELR</sequence>
<dbReference type="EMBL" id="FOOT01000018">
    <property type="protein sequence ID" value="SFH40915.1"/>
    <property type="molecule type" value="Genomic_DNA"/>
</dbReference>
<name>A0A1I2ZTF7_9BACT</name>
<keyword evidence="2" id="KW-0812">Transmembrane</keyword>
<feature type="compositionally biased region" description="Basic and acidic residues" evidence="1">
    <location>
        <begin position="53"/>
        <end position="62"/>
    </location>
</feature>
<organism evidence="3 4">
    <name type="scientific">Pontibacter chinhatensis</name>
    <dbReference type="NCBI Taxonomy" id="1436961"/>
    <lineage>
        <taxon>Bacteria</taxon>
        <taxon>Pseudomonadati</taxon>
        <taxon>Bacteroidota</taxon>
        <taxon>Cytophagia</taxon>
        <taxon>Cytophagales</taxon>
        <taxon>Hymenobacteraceae</taxon>
        <taxon>Pontibacter</taxon>
    </lineage>
</organism>
<dbReference type="STRING" id="1436961.SAMN05421739_11829"/>
<protein>
    <submittedName>
        <fullName evidence="3">Uncharacterized protein</fullName>
    </submittedName>
</protein>
<feature type="compositionally biased region" description="Polar residues" evidence="1">
    <location>
        <begin position="39"/>
        <end position="48"/>
    </location>
</feature>
<feature type="transmembrane region" description="Helical" evidence="2">
    <location>
        <begin position="12"/>
        <end position="30"/>
    </location>
</feature>
<evidence type="ECO:0000313" key="4">
    <source>
        <dbReference type="Proteomes" id="UP000198724"/>
    </source>
</evidence>
<dbReference type="Proteomes" id="UP000198724">
    <property type="component" value="Unassembled WGS sequence"/>
</dbReference>
<gene>
    <name evidence="3" type="ORF">SAMN05421739_11829</name>
</gene>
<evidence type="ECO:0000256" key="2">
    <source>
        <dbReference type="SAM" id="Phobius"/>
    </source>
</evidence>
<evidence type="ECO:0000313" key="3">
    <source>
        <dbReference type="EMBL" id="SFH40915.1"/>
    </source>
</evidence>
<reference evidence="4" key="1">
    <citation type="submission" date="2016-10" db="EMBL/GenBank/DDBJ databases">
        <authorList>
            <person name="Varghese N."/>
            <person name="Submissions S."/>
        </authorList>
    </citation>
    <scope>NUCLEOTIDE SEQUENCE [LARGE SCALE GENOMIC DNA]</scope>
    <source>
        <strain evidence="4">LP51</strain>
    </source>
</reference>
<dbReference type="AlphaFoldDB" id="A0A1I2ZTF7"/>
<proteinExistence type="predicted"/>
<feature type="region of interest" description="Disordered" evidence="1">
    <location>
        <begin position="39"/>
        <end position="71"/>
    </location>
</feature>
<dbReference type="OrthoDB" id="1059559at2"/>
<evidence type="ECO:0000256" key="1">
    <source>
        <dbReference type="SAM" id="MobiDB-lite"/>
    </source>
</evidence>